<comment type="caution">
    <text evidence="1">The sequence shown here is derived from an EMBL/GenBank/DDBJ whole genome shotgun (WGS) entry which is preliminary data.</text>
</comment>
<organism evidence="1 2">
    <name type="scientific">Citrobacter werkmanii</name>
    <dbReference type="NCBI Taxonomy" id="67827"/>
    <lineage>
        <taxon>Bacteria</taxon>
        <taxon>Pseudomonadati</taxon>
        <taxon>Pseudomonadota</taxon>
        <taxon>Gammaproteobacteria</taxon>
        <taxon>Enterobacterales</taxon>
        <taxon>Enterobacteriaceae</taxon>
        <taxon>Citrobacter</taxon>
        <taxon>Citrobacter freundii complex</taxon>
    </lineage>
</organism>
<proteinExistence type="predicted"/>
<sequence>MTTQPIEHSEQLKKCSEILKAMLTEAVETSPDSFPDKKTLHSSMPTQLAIIAEQAKKLAELQPGSKIFGLDYLEEDHLVLMKKFLSDLVQFTTLHKIDLGFKIYSFGQTRIIDHAFYHLAVSPLLPATYSSITQNGGRVFDIYSIPFKIRAALELKLSCIIGFERCEIIRNGKTLRFSTDLPFSDLLKDLHALDCLNTPCSLANMKNIYQWACNFCHTGEKEYLWLCMKALEIISPLFTREGQVKTEMFLYERWRSEGLSNEELNERTVNLKGPLRRLHYFREGWSVQVLQDALNKMEEERGLATPKRTTKKYHLSESYLAELADCYCDRTKKYY</sequence>
<evidence type="ECO:0000313" key="2">
    <source>
        <dbReference type="Proteomes" id="UP000867745"/>
    </source>
</evidence>
<gene>
    <name evidence="1" type="ORF">JAW44_004613</name>
</gene>
<dbReference type="AlphaFoldDB" id="A0AA37ZCK9"/>
<name>A0AA37ZCK9_9ENTR</name>
<accession>A0AA37ZCK9</accession>
<dbReference type="EMBL" id="DACUGV010000010">
    <property type="protein sequence ID" value="HAT7594804.1"/>
    <property type="molecule type" value="Genomic_DNA"/>
</dbReference>
<dbReference type="Proteomes" id="UP000867745">
    <property type="component" value="Unassembled WGS sequence"/>
</dbReference>
<reference evidence="1" key="1">
    <citation type="journal article" date="2018" name="Genome Biol.">
        <title>SKESA: strategic k-mer extension for scrupulous assemblies.</title>
        <authorList>
            <person name="Souvorov A."/>
            <person name="Agarwala R."/>
            <person name="Lipman D.J."/>
        </authorList>
    </citation>
    <scope>NUCLEOTIDE SEQUENCE</scope>
    <source>
        <strain evidence="1">RS189</strain>
    </source>
</reference>
<protein>
    <submittedName>
        <fullName evidence="1">Uncharacterized protein</fullName>
    </submittedName>
</protein>
<reference evidence="1" key="2">
    <citation type="submission" date="2020-11" db="EMBL/GenBank/DDBJ databases">
        <authorList>
            <consortium name="NCBI Pathogen Detection Project"/>
        </authorList>
    </citation>
    <scope>NUCLEOTIDE SEQUENCE</scope>
    <source>
        <strain evidence="1">RS189</strain>
    </source>
</reference>
<evidence type="ECO:0000313" key="1">
    <source>
        <dbReference type="EMBL" id="HAT7594804.1"/>
    </source>
</evidence>